<proteinExistence type="predicted"/>
<dbReference type="InterPro" id="IPR006683">
    <property type="entry name" value="Thioestr_dom"/>
</dbReference>
<evidence type="ECO:0000313" key="2">
    <source>
        <dbReference type="EMBL" id="CCG26001.1"/>
    </source>
</evidence>
<sequence length="238" mass="27274">MSQNCMTNILPQRTPEAMTVDHVVPASTEESVLKEELLLEETLEQQILTFPVYQHFIDSFQKFTSTNTKTLDVVERLYPNLTGATLSGPHKIAYRSQTLYFIDDYHFQFNEITNPDDRDNYSITFLQLGDALSGHKGIVHGGLLATLLDELTCRVGFLNFESKRGVTANLNVNYKQPTKVDSWVCIKCTVFKKIGRKCWVKGDVYLIDETKKFLEDCELLTSCEVLIIEPKWVDQLKH</sequence>
<dbReference type="EMBL" id="HE681721">
    <property type="protein sequence ID" value="CCG26001.1"/>
    <property type="molecule type" value="Genomic_DNA"/>
</dbReference>
<name>H8X449_CANO9</name>
<reference evidence="2 3" key="1">
    <citation type="journal article" date="2012" name="PLoS ONE">
        <title>Sequence and analysis of the genome of the pathogenic yeast Candida orthopsilosis.</title>
        <authorList>
            <person name="Riccombeni A."/>
            <person name="Vidanes G."/>
            <person name="Proux-Wera E."/>
            <person name="Wolfe K.H."/>
            <person name="Butler G."/>
        </authorList>
    </citation>
    <scope>NUCLEOTIDE SEQUENCE [LARGE SCALE GENOMIC DNA]</scope>
    <source>
        <strain evidence="2 3">Co 90-125</strain>
    </source>
</reference>
<dbReference type="GeneID" id="14539222"/>
<dbReference type="PANTHER" id="PTHR47260">
    <property type="entry name" value="UPF0644 PROTEIN PB2B4.06"/>
    <property type="match status" value="1"/>
</dbReference>
<dbReference type="Proteomes" id="UP000005018">
    <property type="component" value="Chromosome 3"/>
</dbReference>
<dbReference type="SUPFAM" id="SSF54637">
    <property type="entry name" value="Thioesterase/thiol ester dehydrase-isomerase"/>
    <property type="match status" value="1"/>
</dbReference>
<dbReference type="InterPro" id="IPR029069">
    <property type="entry name" value="HotDog_dom_sf"/>
</dbReference>
<organism evidence="2 3">
    <name type="scientific">Candida orthopsilosis (strain 90-125)</name>
    <name type="common">Yeast</name>
    <dbReference type="NCBI Taxonomy" id="1136231"/>
    <lineage>
        <taxon>Eukaryota</taxon>
        <taxon>Fungi</taxon>
        <taxon>Dikarya</taxon>
        <taxon>Ascomycota</taxon>
        <taxon>Saccharomycotina</taxon>
        <taxon>Pichiomycetes</taxon>
        <taxon>Debaryomycetaceae</taxon>
        <taxon>Candida/Lodderomyces clade</taxon>
        <taxon>Candida</taxon>
    </lineage>
</organism>
<dbReference type="PANTHER" id="PTHR47260:SF1">
    <property type="entry name" value="UPF0644 PROTEIN PB2B4.06"/>
    <property type="match status" value="1"/>
</dbReference>
<keyword evidence="3" id="KW-1185">Reference proteome</keyword>
<accession>H8X449</accession>
<feature type="domain" description="Thioesterase" evidence="1">
    <location>
        <begin position="137"/>
        <end position="193"/>
    </location>
</feature>
<dbReference type="Gene3D" id="3.10.129.10">
    <property type="entry name" value="Hotdog Thioesterase"/>
    <property type="match status" value="1"/>
</dbReference>
<dbReference type="AlphaFoldDB" id="H8X449"/>
<evidence type="ECO:0000259" key="1">
    <source>
        <dbReference type="Pfam" id="PF03061"/>
    </source>
</evidence>
<dbReference type="InterPro" id="IPR052061">
    <property type="entry name" value="PTE-AB_protein"/>
</dbReference>
<dbReference type="CDD" id="cd03443">
    <property type="entry name" value="PaaI_thioesterase"/>
    <property type="match status" value="1"/>
</dbReference>
<dbReference type="eggNOG" id="KOG4781">
    <property type="taxonomic scope" value="Eukaryota"/>
</dbReference>
<dbReference type="RefSeq" id="XP_003868905.1">
    <property type="nucleotide sequence ID" value="XM_003868857.1"/>
</dbReference>
<dbReference type="Pfam" id="PF03061">
    <property type="entry name" value="4HBT"/>
    <property type="match status" value="1"/>
</dbReference>
<evidence type="ECO:0000313" key="3">
    <source>
        <dbReference type="Proteomes" id="UP000005018"/>
    </source>
</evidence>
<dbReference type="KEGG" id="cot:CORT_0C06270"/>
<dbReference type="HOGENOM" id="CLU_052827_2_1_1"/>
<gene>
    <name evidence="2" type="ORF">CORT_0C06270</name>
</gene>
<dbReference type="OrthoDB" id="506431at2759"/>
<protein>
    <recommendedName>
        <fullName evidence="1">Thioesterase domain-containing protein</fullName>
    </recommendedName>
</protein>